<evidence type="ECO:0000313" key="2">
    <source>
        <dbReference type="Proteomes" id="UP001193035"/>
    </source>
</evidence>
<keyword evidence="2" id="KW-1185">Reference proteome</keyword>
<dbReference type="EMBL" id="VCPD01000005">
    <property type="protein sequence ID" value="TMV06332.1"/>
    <property type="molecule type" value="Genomic_DNA"/>
</dbReference>
<reference evidence="1 2" key="1">
    <citation type="submission" date="2019-05" db="EMBL/GenBank/DDBJ databases">
        <title>Ruegeria sp. nov., isolated from tidal flat.</title>
        <authorList>
            <person name="Kim W."/>
        </authorList>
    </citation>
    <scope>NUCLEOTIDE SEQUENCE [LARGE SCALE GENOMIC DNA]</scope>
    <source>
        <strain evidence="1 2">CAU 1488</strain>
    </source>
</reference>
<dbReference type="Pfam" id="PF10649">
    <property type="entry name" value="DUF2478"/>
    <property type="match status" value="1"/>
</dbReference>
<gene>
    <name evidence="1" type="ORF">FGK63_14330</name>
</gene>
<name>A0ABY2WVL4_9RHOB</name>
<evidence type="ECO:0000313" key="1">
    <source>
        <dbReference type="EMBL" id="TMV06332.1"/>
    </source>
</evidence>
<dbReference type="InterPro" id="IPR018912">
    <property type="entry name" value="DUF2478"/>
</dbReference>
<accession>A0ABY2WVL4</accession>
<comment type="caution">
    <text evidence="1">The sequence shown here is derived from an EMBL/GenBank/DDBJ whole genome shotgun (WGS) entry which is preliminary data.</text>
</comment>
<protein>
    <submittedName>
        <fullName evidence="1">DUF2478 domain-containing protein</fullName>
    </submittedName>
</protein>
<dbReference type="Proteomes" id="UP001193035">
    <property type="component" value="Unassembled WGS sequence"/>
</dbReference>
<sequence length="177" mass="18516">MEGSMKIGVVSAEGRGETDRLLAEVADAMQAEGIRTAGIVKVLEHVSAFENGCDMKVRVLPDGPVIKITQSLGQGSGSCRLDPSAIAESVAQVENGTLDDAHLLILNKFGPEEINGRGFRGVIGKALDLGIPVLVGIGSASRAEFDTFSGGLAETLPGETEAIRDWCMGAVRHRTEG</sequence>
<proteinExistence type="predicted"/>
<organism evidence="1 2">
    <name type="scientific">Ruegeria sediminis</name>
    <dbReference type="NCBI Taxonomy" id="2583820"/>
    <lineage>
        <taxon>Bacteria</taxon>
        <taxon>Pseudomonadati</taxon>
        <taxon>Pseudomonadota</taxon>
        <taxon>Alphaproteobacteria</taxon>
        <taxon>Rhodobacterales</taxon>
        <taxon>Roseobacteraceae</taxon>
        <taxon>Ruegeria</taxon>
    </lineage>
</organism>